<accession>A0A1G7D1T3</accession>
<dbReference type="Proteomes" id="UP000198546">
    <property type="component" value="Chromosome i"/>
</dbReference>
<gene>
    <name evidence="1" type="ORF">SAMN04489747_3437</name>
</gene>
<dbReference type="InterPro" id="IPR043758">
    <property type="entry name" value="DUF5703"/>
</dbReference>
<evidence type="ECO:0000313" key="1">
    <source>
        <dbReference type="EMBL" id="SDE44876.1"/>
    </source>
</evidence>
<reference evidence="1 2" key="1">
    <citation type="submission" date="2016-10" db="EMBL/GenBank/DDBJ databases">
        <authorList>
            <person name="de Groot N.N."/>
        </authorList>
    </citation>
    <scope>NUCLEOTIDE SEQUENCE [LARGE SCALE GENOMIC DNA]</scope>
    <source>
        <strain evidence="1 2">MON 2.2</strain>
    </source>
</reference>
<name>A0A1G7D1T3_9ACTN</name>
<sequence length="86" mass="10329">MRVGCRGNLHAMSVQAVEYEVRRVRLDRDLSRTAVRRLLTDQAEYGGWELSRLRRYRDGTREAWMRRKIIRVRRRDDGWPLAADLD</sequence>
<keyword evidence="2" id="KW-1185">Reference proteome</keyword>
<organism evidence="1 2">
    <name type="scientific">Auraticoccus monumenti</name>
    <dbReference type="NCBI Taxonomy" id="675864"/>
    <lineage>
        <taxon>Bacteria</taxon>
        <taxon>Bacillati</taxon>
        <taxon>Actinomycetota</taxon>
        <taxon>Actinomycetes</taxon>
        <taxon>Propionibacteriales</taxon>
        <taxon>Propionibacteriaceae</taxon>
        <taxon>Auraticoccus</taxon>
    </lineage>
</organism>
<evidence type="ECO:0000313" key="2">
    <source>
        <dbReference type="Proteomes" id="UP000198546"/>
    </source>
</evidence>
<dbReference type="STRING" id="675864.SAMN04489747_3437"/>
<dbReference type="Pfam" id="PF18963">
    <property type="entry name" value="DUF5703"/>
    <property type="match status" value="1"/>
</dbReference>
<proteinExistence type="predicted"/>
<dbReference type="AlphaFoldDB" id="A0A1G7D1T3"/>
<protein>
    <submittedName>
        <fullName evidence="1">Uncharacterized protein</fullName>
    </submittedName>
</protein>
<dbReference type="EMBL" id="LT629688">
    <property type="protein sequence ID" value="SDE44876.1"/>
    <property type="molecule type" value="Genomic_DNA"/>
</dbReference>